<keyword evidence="3" id="KW-0949">S-adenosyl-L-methionine</keyword>
<keyword evidence="5" id="KW-1185">Reference proteome</keyword>
<evidence type="ECO:0000256" key="1">
    <source>
        <dbReference type="ARBA" id="ARBA00022603"/>
    </source>
</evidence>
<evidence type="ECO:0000313" key="4">
    <source>
        <dbReference type="EMBL" id="GAA0602901.1"/>
    </source>
</evidence>
<dbReference type="EMBL" id="BAAAHE010000001">
    <property type="protein sequence ID" value="GAA0602901.1"/>
    <property type="molecule type" value="Genomic_DNA"/>
</dbReference>
<proteinExistence type="predicted"/>
<dbReference type="GO" id="GO:0032259">
    <property type="term" value="P:methylation"/>
    <property type="evidence" value="ECO:0007669"/>
    <property type="project" value="UniProtKB-KW"/>
</dbReference>
<dbReference type="Pfam" id="PF01596">
    <property type="entry name" value="Methyltransf_3"/>
    <property type="match status" value="1"/>
</dbReference>
<dbReference type="Gene3D" id="3.40.50.150">
    <property type="entry name" value="Vaccinia Virus protein VP39"/>
    <property type="match status" value="1"/>
</dbReference>
<organism evidence="4 5">
    <name type="scientific">Sporichthya brevicatena</name>
    <dbReference type="NCBI Taxonomy" id="171442"/>
    <lineage>
        <taxon>Bacteria</taxon>
        <taxon>Bacillati</taxon>
        <taxon>Actinomycetota</taxon>
        <taxon>Actinomycetes</taxon>
        <taxon>Sporichthyales</taxon>
        <taxon>Sporichthyaceae</taxon>
        <taxon>Sporichthya</taxon>
    </lineage>
</organism>
<dbReference type="PANTHER" id="PTHR10509">
    <property type="entry name" value="O-METHYLTRANSFERASE-RELATED"/>
    <property type="match status" value="1"/>
</dbReference>
<gene>
    <name evidence="4" type="ORF">GCM10009547_00480</name>
</gene>
<accession>A0ABN1G2K7</accession>
<dbReference type="GO" id="GO:0008168">
    <property type="term" value="F:methyltransferase activity"/>
    <property type="evidence" value="ECO:0007669"/>
    <property type="project" value="UniProtKB-KW"/>
</dbReference>
<protein>
    <submittedName>
        <fullName evidence="4">Class I SAM-dependent methyltransferase</fullName>
    </submittedName>
</protein>
<evidence type="ECO:0000256" key="3">
    <source>
        <dbReference type="ARBA" id="ARBA00022691"/>
    </source>
</evidence>
<comment type="caution">
    <text evidence="4">The sequence shown here is derived from an EMBL/GenBank/DDBJ whole genome shotgun (WGS) entry which is preliminary data.</text>
</comment>
<reference evidence="4 5" key="1">
    <citation type="journal article" date="2019" name="Int. J. Syst. Evol. Microbiol.">
        <title>The Global Catalogue of Microorganisms (GCM) 10K type strain sequencing project: providing services to taxonomists for standard genome sequencing and annotation.</title>
        <authorList>
            <consortium name="The Broad Institute Genomics Platform"/>
            <consortium name="The Broad Institute Genome Sequencing Center for Infectious Disease"/>
            <person name="Wu L."/>
            <person name="Ma J."/>
        </authorList>
    </citation>
    <scope>NUCLEOTIDE SEQUENCE [LARGE SCALE GENOMIC DNA]</scope>
    <source>
        <strain evidence="4 5">JCM 10671</strain>
    </source>
</reference>
<keyword evidence="2" id="KW-0808">Transferase</keyword>
<evidence type="ECO:0000256" key="2">
    <source>
        <dbReference type="ARBA" id="ARBA00022679"/>
    </source>
</evidence>
<dbReference type="CDD" id="cd02440">
    <property type="entry name" value="AdoMet_MTases"/>
    <property type="match status" value="1"/>
</dbReference>
<dbReference type="SUPFAM" id="SSF53335">
    <property type="entry name" value="S-adenosyl-L-methionine-dependent methyltransferases"/>
    <property type="match status" value="1"/>
</dbReference>
<dbReference type="InterPro" id="IPR029063">
    <property type="entry name" value="SAM-dependent_MTases_sf"/>
</dbReference>
<name>A0ABN1G2K7_9ACTN</name>
<sequence>MSPRSPLLAPEVFDYVAAHAPAPDDVLRDLAAETAAMGGISSMQISPDQGAFLGLLARLVGVRFAVEVGTFTGYSSICLARALEPGGRLLCCDVSEEYTATARRYWDRAGVTERIDLRIAPAIETLRALPAEASIDLAFIDADKQGYAGYWGEIVPRLRPGGLVLVDNTLWSGKVVDPAVTDGDTEALRAFNDAVLADERVEAVLLPVADGLTVARKL</sequence>
<dbReference type="InterPro" id="IPR002935">
    <property type="entry name" value="SAM_O-MeTrfase"/>
</dbReference>
<keyword evidence="1 4" id="KW-0489">Methyltransferase</keyword>
<dbReference type="Proteomes" id="UP001500957">
    <property type="component" value="Unassembled WGS sequence"/>
</dbReference>
<evidence type="ECO:0000313" key="5">
    <source>
        <dbReference type="Proteomes" id="UP001500957"/>
    </source>
</evidence>
<dbReference type="PROSITE" id="PS51682">
    <property type="entry name" value="SAM_OMT_I"/>
    <property type="match status" value="1"/>
</dbReference>
<dbReference type="InterPro" id="IPR050362">
    <property type="entry name" value="Cation-dep_OMT"/>
</dbReference>
<dbReference type="PANTHER" id="PTHR10509:SF14">
    <property type="entry name" value="CAFFEOYL-COA O-METHYLTRANSFERASE 3-RELATED"/>
    <property type="match status" value="1"/>
</dbReference>
<dbReference type="RefSeq" id="WP_344600349.1">
    <property type="nucleotide sequence ID" value="NZ_BAAAHE010000001.1"/>
</dbReference>